<gene>
    <name evidence="2" type="ORF">BES08_08685</name>
    <name evidence="3" type="ORF">BV97_00849</name>
</gene>
<evidence type="ECO:0000256" key="1">
    <source>
        <dbReference type="SAM" id="Phobius"/>
    </source>
</evidence>
<dbReference type="EMBL" id="JFYZ01000002">
    <property type="protein sequence ID" value="EZP83663.1"/>
    <property type="molecule type" value="Genomic_DNA"/>
</dbReference>
<feature type="transmembrane region" description="Helical" evidence="1">
    <location>
        <begin position="76"/>
        <end position="97"/>
    </location>
</feature>
<evidence type="ECO:0008006" key="6">
    <source>
        <dbReference type="Google" id="ProtNLM"/>
    </source>
</evidence>
<evidence type="ECO:0000313" key="4">
    <source>
        <dbReference type="Proteomes" id="UP000024329"/>
    </source>
</evidence>
<reference evidence="3 4" key="1">
    <citation type="submission" date="2014-03" db="EMBL/GenBank/DDBJ databases">
        <title>Whole genome sequence of Novosphingobium resinovorum KF1.</title>
        <authorList>
            <person name="Gan H.M."/>
            <person name="Gan H.Y."/>
            <person name="Chew T.H."/>
            <person name="Savka M.A."/>
        </authorList>
    </citation>
    <scope>NUCLEOTIDE SEQUENCE [LARGE SCALE GENOMIC DNA]</scope>
    <source>
        <strain evidence="3 4">KF1</strain>
    </source>
</reference>
<dbReference type="InterPro" id="IPR013879">
    <property type="entry name" value="DUF1761"/>
</dbReference>
<keyword evidence="1" id="KW-0812">Transmembrane</keyword>
<keyword evidence="5" id="KW-1185">Reference proteome</keyword>
<dbReference type="EMBL" id="CP017075">
    <property type="protein sequence ID" value="AOR76811.1"/>
    <property type="molecule type" value="Genomic_DNA"/>
</dbReference>
<proteinExistence type="predicted"/>
<sequence>MGPVNWLAVVLAAALAVAAGVVWNTVLFRDGRQIVPGSSERAGGYITMAVVFLISAAMLGHALARIGAETLAAKPWLYFMQSGGLAIAFVMPAVWLTHSRSRTEPARRVIDCAFWLVAYLAMGLVFWVFG</sequence>
<keyword evidence="1" id="KW-0472">Membrane</keyword>
<reference evidence="2" key="2">
    <citation type="submission" date="2016-08" db="EMBL/GenBank/DDBJ databases">
        <authorList>
            <person name="Seilhamer J.J."/>
        </authorList>
    </citation>
    <scope>NUCLEOTIDE SEQUENCE [LARGE SCALE GENOMIC DNA]</scope>
    <source>
        <strain evidence="2">SA1</strain>
    </source>
</reference>
<name>A0A031K3Q8_9SPHN</name>
<dbReference type="AlphaFoldDB" id="A0A031K3Q8"/>
<feature type="transmembrane region" description="Helical" evidence="1">
    <location>
        <begin position="6"/>
        <end position="23"/>
    </location>
</feature>
<dbReference type="RefSeq" id="WP_008833528.1">
    <property type="nucleotide sequence ID" value="NZ_BSFC01000044.1"/>
</dbReference>
<feature type="transmembrane region" description="Helical" evidence="1">
    <location>
        <begin position="44"/>
        <end position="64"/>
    </location>
</feature>
<protein>
    <recommendedName>
        <fullName evidence="6">DUF1761 domain-containing protein</fullName>
    </recommendedName>
</protein>
<reference evidence="5" key="3">
    <citation type="journal article" date="2017" name="J. Biotechnol.">
        <title>Complete genome sequence of Novosphingobium resinovorum SA1, a versatile xenobiotic-degrading bacterium capable of utilizing sulfanilic acid.</title>
        <authorList>
            <person name="Hegedus B."/>
            <person name="Kos P.B."/>
            <person name="Balint B."/>
            <person name="Maroti G."/>
            <person name="Gan H.M."/>
            <person name="Perei K."/>
            <person name="Rakhely G."/>
        </authorList>
    </citation>
    <scope>NUCLEOTIDE SEQUENCE [LARGE SCALE GENOMIC DNA]</scope>
    <source>
        <strain evidence="5">SA1</strain>
    </source>
</reference>
<dbReference type="eggNOG" id="ENOG5032PRS">
    <property type="taxonomic scope" value="Bacteria"/>
</dbReference>
<dbReference type="Pfam" id="PF08570">
    <property type="entry name" value="DUF1761"/>
    <property type="match status" value="1"/>
</dbReference>
<dbReference type="Proteomes" id="UP000024329">
    <property type="component" value="Unassembled WGS sequence"/>
</dbReference>
<evidence type="ECO:0000313" key="2">
    <source>
        <dbReference type="EMBL" id="AOR76811.1"/>
    </source>
</evidence>
<organism evidence="3 4">
    <name type="scientific">Novosphingobium resinovorum</name>
    <dbReference type="NCBI Taxonomy" id="158500"/>
    <lineage>
        <taxon>Bacteria</taxon>
        <taxon>Pseudomonadati</taxon>
        <taxon>Pseudomonadota</taxon>
        <taxon>Alphaproteobacteria</taxon>
        <taxon>Sphingomonadales</taxon>
        <taxon>Sphingomonadaceae</taxon>
        <taxon>Novosphingobium</taxon>
    </lineage>
</organism>
<feature type="transmembrane region" description="Helical" evidence="1">
    <location>
        <begin position="109"/>
        <end position="129"/>
    </location>
</feature>
<evidence type="ECO:0000313" key="3">
    <source>
        <dbReference type="EMBL" id="EZP83663.1"/>
    </source>
</evidence>
<keyword evidence="1" id="KW-1133">Transmembrane helix</keyword>
<accession>A0A031K3Q8</accession>
<dbReference type="PATRIC" id="fig|158500.4.peg.868"/>
<dbReference type="Proteomes" id="UP000094626">
    <property type="component" value="Chromosome"/>
</dbReference>
<evidence type="ECO:0000313" key="5">
    <source>
        <dbReference type="Proteomes" id="UP000094626"/>
    </source>
</evidence>
<dbReference type="KEGG" id="nre:BES08_08685"/>
<dbReference type="OrthoDB" id="7432713at2"/>